<accession>A0A6P5TLK3</accession>
<organism evidence="1 2">
    <name type="scientific">Prunus avium</name>
    <name type="common">Cherry</name>
    <name type="synonym">Cerasus avium</name>
    <dbReference type="NCBI Taxonomy" id="42229"/>
    <lineage>
        <taxon>Eukaryota</taxon>
        <taxon>Viridiplantae</taxon>
        <taxon>Streptophyta</taxon>
        <taxon>Embryophyta</taxon>
        <taxon>Tracheophyta</taxon>
        <taxon>Spermatophyta</taxon>
        <taxon>Magnoliopsida</taxon>
        <taxon>eudicotyledons</taxon>
        <taxon>Gunneridae</taxon>
        <taxon>Pentapetalae</taxon>
        <taxon>rosids</taxon>
        <taxon>fabids</taxon>
        <taxon>Rosales</taxon>
        <taxon>Rosaceae</taxon>
        <taxon>Amygdaloideae</taxon>
        <taxon>Amygdaleae</taxon>
        <taxon>Prunus</taxon>
    </lineage>
</organism>
<keyword evidence="1" id="KW-1185">Reference proteome</keyword>
<dbReference type="KEGG" id="pavi:110768438"/>
<dbReference type="PANTHER" id="PTHR48478:SF1">
    <property type="entry name" value="LECTIN-LIKE"/>
    <property type="match status" value="1"/>
</dbReference>
<dbReference type="InterPro" id="IPR052147">
    <property type="entry name" value="PP2-like/Lectin"/>
</dbReference>
<name>A0A6P5TLK3_PRUAV</name>
<dbReference type="Gramene" id="Pav_sc0000086.1_g260.1.mk:mrna">
    <property type="protein sequence ID" value="Pav_sc0000086.1_g260.1.mk:mrna"/>
    <property type="gene ID" value="Pav_sc0000086.1_g260.1.mk"/>
</dbReference>
<dbReference type="Pfam" id="PF14299">
    <property type="entry name" value="PP2"/>
    <property type="match status" value="1"/>
</dbReference>
<dbReference type="AlphaFoldDB" id="A0A6P5TLK3"/>
<dbReference type="Proteomes" id="UP000515124">
    <property type="component" value="Unplaced"/>
</dbReference>
<sequence length="184" mass="20768">MAMTKPHFQADDAAIIPKEGRLGYTIKPRGLTIVWGNDERYWKLPKKIESGDYKDSNEPVELLQVSWLEVTATVKLNPGKVYEISFQVELAPDAFGWRDIQAFLMAKVGKKGKYKWTRVKLAQDSNAGKNFKIPDTNGQPFRIESAGTPDSDNTLHFGLYEVWSGKWKGGLKIYEANVEDVTGK</sequence>
<evidence type="ECO:0000313" key="2">
    <source>
        <dbReference type="RefSeq" id="XP_021827861.1"/>
    </source>
</evidence>
<evidence type="ECO:0000313" key="1">
    <source>
        <dbReference type="Proteomes" id="UP000515124"/>
    </source>
</evidence>
<dbReference type="GO" id="GO:0030246">
    <property type="term" value="F:carbohydrate binding"/>
    <property type="evidence" value="ECO:0007669"/>
    <property type="project" value="InterPro"/>
</dbReference>
<reference evidence="2" key="1">
    <citation type="submission" date="2025-08" db="UniProtKB">
        <authorList>
            <consortium name="RefSeq"/>
        </authorList>
    </citation>
    <scope>IDENTIFICATION</scope>
</reference>
<dbReference type="GeneID" id="110768438"/>
<dbReference type="RefSeq" id="XP_021827861.1">
    <property type="nucleotide sequence ID" value="XM_021972169.1"/>
</dbReference>
<dbReference type="InterPro" id="IPR025886">
    <property type="entry name" value="PP2-like"/>
</dbReference>
<protein>
    <submittedName>
        <fullName evidence="2">Protein PHLOEM PROTEIN 2-LIKE A9</fullName>
    </submittedName>
</protein>
<gene>
    <name evidence="2" type="primary">LOC110768438</name>
</gene>
<dbReference type="PANTHER" id="PTHR48478">
    <property type="entry name" value="LECTIN-LIKE"/>
    <property type="match status" value="1"/>
</dbReference>
<proteinExistence type="predicted"/>